<organism evidence="2 3">
    <name type="scientific">Colletotrichum sojae</name>
    <dbReference type="NCBI Taxonomy" id="2175907"/>
    <lineage>
        <taxon>Eukaryota</taxon>
        <taxon>Fungi</taxon>
        <taxon>Dikarya</taxon>
        <taxon>Ascomycota</taxon>
        <taxon>Pezizomycotina</taxon>
        <taxon>Sordariomycetes</taxon>
        <taxon>Hypocreomycetidae</taxon>
        <taxon>Glomerellales</taxon>
        <taxon>Glomerellaceae</taxon>
        <taxon>Colletotrichum</taxon>
        <taxon>Colletotrichum orchidearum species complex</taxon>
    </lineage>
</organism>
<feature type="region of interest" description="Disordered" evidence="1">
    <location>
        <begin position="237"/>
        <end position="266"/>
    </location>
</feature>
<dbReference type="InterPro" id="IPR022190">
    <property type="entry name" value="DUF3716"/>
</dbReference>
<dbReference type="Pfam" id="PF12511">
    <property type="entry name" value="DUF3716"/>
    <property type="match status" value="1"/>
</dbReference>
<evidence type="ECO:0000256" key="1">
    <source>
        <dbReference type="SAM" id="MobiDB-lite"/>
    </source>
</evidence>
<dbReference type="EMBL" id="WIGN01000201">
    <property type="protein sequence ID" value="KAF6804720.1"/>
    <property type="molecule type" value="Genomic_DNA"/>
</dbReference>
<evidence type="ECO:0000313" key="3">
    <source>
        <dbReference type="Proteomes" id="UP000652219"/>
    </source>
</evidence>
<keyword evidence="3" id="KW-1185">Reference proteome</keyword>
<proteinExistence type="predicted"/>
<gene>
    <name evidence="2" type="ORF">CSOJ01_10009</name>
</gene>
<protein>
    <submittedName>
        <fullName evidence="2">Uncharacterized protein</fullName>
    </submittedName>
</protein>
<accession>A0A8H6J216</accession>
<reference evidence="2 3" key="1">
    <citation type="journal article" date="2020" name="Phytopathology">
        <title>Genome Sequence Resources of Colletotrichum truncatum, C. plurivorum, C. musicola, and C. sojae: Four Species Pathogenic to Soybean (Glycine max).</title>
        <authorList>
            <person name="Rogerio F."/>
            <person name="Boufleur T.R."/>
            <person name="Ciampi-Guillardi M."/>
            <person name="Sukno S.A."/>
            <person name="Thon M.R."/>
            <person name="Massola Junior N.S."/>
            <person name="Baroncelli R."/>
        </authorList>
    </citation>
    <scope>NUCLEOTIDE SEQUENCE [LARGE SCALE GENOMIC DNA]</scope>
    <source>
        <strain evidence="2 3">LFN0009</strain>
    </source>
</reference>
<dbReference type="Proteomes" id="UP000652219">
    <property type="component" value="Unassembled WGS sequence"/>
</dbReference>
<feature type="compositionally biased region" description="Low complexity" evidence="1">
    <location>
        <begin position="246"/>
        <end position="257"/>
    </location>
</feature>
<name>A0A8H6J216_9PEZI</name>
<evidence type="ECO:0000313" key="2">
    <source>
        <dbReference type="EMBL" id="KAF6804720.1"/>
    </source>
</evidence>
<sequence>MSVGPPVGLGTPLSVCETGRDLLDRLAVDQRVRGGRLISILSYSPIRRGLVQRKRDKILTYHVGHRAAAALIQATGISRRPPCTRCTRANGPWEQCVVVQTNEALQATKGACANCHWNNQGGECSFRTSHSGRAAVPLGSLGHPPTSLMETFSAVHRWEEQMVEFGMPGVAARVKTHARMTAPELVIRHAEIREELNMAQAALQHLLEVLQHLGSEMSEVTMLLSLGRVFDSSREAATASSADVVSPGAPGSLGSSATDTDDHERR</sequence>
<comment type="caution">
    <text evidence="2">The sequence shown here is derived from an EMBL/GenBank/DDBJ whole genome shotgun (WGS) entry which is preliminary data.</text>
</comment>
<dbReference type="AlphaFoldDB" id="A0A8H6J216"/>